<dbReference type="Pfam" id="PF02913">
    <property type="entry name" value="FAD-oxidase_C"/>
    <property type="match status" value="1"/>
</dbReference>
<keyword evidence="5" id="KW-0274">FAD</keyword>
<organism evidence="13 14">
    <name type="scientific">Tortispora caseinolytica NRRL Y-17796</name>
    <dbReference type="NCBI Taxonomy" id="767744"/>
    <lineage>
        <taxon>Eukaryota</taxon>
        <taxon>Fungi</taxon>
        <taxon>Dikarya</taxon>
        <taxon>Ascomycota</taxon>
        <taxon>Saccharomycotina</taxon>
        <taxon>Trigonopsidomycetes</taxon>
        <taxon>Trigonopsidales</taxon>
        <taxon>Trigonopsidaceae</taxon>
        <taxon>Tortispora</taxon>
    </lineage>
</organism>
<dbReference type="SUPFAM" id="SSF55103">
    <property type="entry name" value="FAD-linked oxidases, C-terminal domain"/>
    <property type="match status" value="1"/>
</dbReference>
<dbReference type="InterPro" id="IPR016169">
    <property type="entry name" value="FAD-bd_PCMH_sub2"/>
</dbReference>
<comment type="subcellular location">
    <subcellularLocation>
        <location evidence="2">Mitochondrion</location>
    </subcellularLocation>
</comment>
<dbReference type="SUPFAM" id="SSF56176">
    <property type="entry name" value="FAD-binding/transporter-associated domain-like"/>
    <property type="match status" value="1"/>
</dbReference>
<dbReference type="OrthoDB" id="7786253at2759"/>
<dbReference type="FunFam" id="3.30.70.2740:FF:000001">
    <property type="entry name" value="D-lactate dehydrogenase mitochondrial"/>
    <property type="match status" value="1"/>
</dbReference>
<evidence type="ECO:0000256" key="9">
    <source>
        <dbReference type="ARBA" id="ARBA00038897"/>
    </source>
</evidence>
<dbReference type="Gene3D" id="3.30.70.2740">
    <property type="match status" value="1"/>
</dbReference>
<accession>A0A1E4TKE1</accession>
<evidence type="ECO:0000256" key="4">
    <source>
        <dbReference type="ARBA" id="ARBA00022630"/>
    </source>
</evidence>
<name>A0A1E4TKE1_9ASCO</name>
<dbReference type="GO" id="GO:0008720">
    <property type="term" value="F:D-lactate dehydrogenase (NAD+) activity"/>
    <property type="evidence" value="ECO:0007669"/>
    <property type="project" value="TreeGrafter"/>
</dbReference>
<proteinExistence type="inferred from homology"/>
<evidence type="ECO:0000256" key="10">
    <source>
        <dbReference type="ARBA" id="ARBA00051436"/>
    </source>
</evidence>
<keyword evidence="6" id="KW-0809">Transit peptide</keyword>
<evidence type="ECO:0000256" key="7">
    <source>
        <dbReference type="ARBA" id="ARBA00023002"/>
    </source>
</evidence>
<dbReference type="InterPro" id="IPR016171">
    <property type="entry name" value="Vanillyl_alc_oxidase_C-sub2"/>
</dbReference>
<dbReference type="Gene3D" id="1.10.45.10">
    <property type="entry name" value="Vanillyl-alcohol Oxidase, Chain A, domain 4"/>
    <property type="match status" value="1"/>
</dbReference>
<comment type="cofactor">
    <cofactor evidence="1">
        <name>FAD</name>
        <dbReference type="ChEBI" id="CHEBI:57692"/>
    </cofactor>
</comment>
<dbReference type="AlphaFoldDB" id="A0A1E4TKE1"/>
<dbReference type="InterPro" id="IPR016166">
    <property type="entry name" value="FAD-bd_PCMH"/>
</dbReference>
<protein>
    <recommendedName>
        <fullName evidence="9">D-lactate dehydrogenase (cytochrome)</fullName>
        <ecNumber evidence="9">1.1.2.4</ecNumber>
    </recommendedName>
    <alternativeName>
        <fullName evidence="11">D-lactate ferricytochrome C oxidoreductase</fullName>
    </alternativeName>
</protein>
<dbReference type="InterPro" id="IPR004113">
    <property type="entry name" value="FAD-bd_oxidored_4_C"/>
</dbReference>
<comment type="similarity">
    <text evidence="3">Belongs to the FAD-binding oxidoreductase/transferase type 4 family.</text>
</comment>
<dbReference type="Pfam" id="PF01565">
    <property type="entry name" value="FAD_binding_4"/>
    <property type="match status" value="1"/>
</dbReference>
<dbReference type="EMBL" id="KV453841">
    <property type="protein sequence ID" value="ODV92215.1"/>
    <property type="molecule type" value="Genomic_DNA"/>
</dbReference>
<dbReference type="PANTHER" id="PTHR11748:SF111">
    <property type="entry name" value="D-LACTATE DEHYDROGENASE, MITOCHONDRIAL-RELATED"/>
    <property type="match status" value="1"/>
</dbReference>
<dbReference type="PROSITE" id="PS51257">
    <property type="entry name" value="PROKAR_LIPOPROTEIN"/>
    <property type="match status" value="1"/>
</dbReference>
<dbReference type="Proteomes" id="UP000095023">
    <property type="component" value="Unassembled WGS sequence"/>
</dbReference>
<keyword evidence="7" id="KW-0560">Oxidoreductase</keyword>
<keyword evidence="4" id="KW-0285">Flavoprotein</keyword>
<reference evidence="14" key="1">
    <citation type="submission" date="2016-02" db="EMBL/GenBank/DDBJ databases">
        <title>Comparative genomics of biotechnologically important yeasts.</title>
        <authorList>
            <consortium name="DOE Joint Genome Institute"/>
            <person name="Riley R."/>
            <person name="Haridas S."/>
            <person name="Wolfe K.H."/>
            <person name="Lopes M.R."/>
            <person name="Hittinger C.T."/>
            <person name="Goker M."/>
            <person name="Salamov A."/>
            <person name="Wisecaver J."/>
            <person name="Long T.M."/>
            <person name="Aerts A.L."/>
            <person name="Barry K."/>
            <person name="Choi C."/>
            <person name="Clum A."/>
            <person name="Coughlan A.Y."/>
            <person name="Deshpande S."/>
            <person name="Douglass A.P."/>
            <person name="Hanson S.J."/>
            <person name="Klenk H.-P."/>
            <person name="Labutti K."/>
            <person name="Lapidus A."/>
            <person name="Lindquist E."/>
            <person name="Lipzen A."/>
            <person name="Meier-Kolthoff J.P."/>
            <person name="Ohm R.A."/>
            <person name="Otillar R.P."/>
            <person name="Pangilinan J."/>
            <person name="Peng Y."/>
            <person name="Rokas A."/>
            <person name="Rosa C.A."/>
            <person name="Scheuner C."/>
            <person name="Sibirny A.A."/>
            <person name="Slot J.C."/>
            <person name="Stielow J.B."/>
            <person name="Sun H."/>
            <person name="Kurtzman C.P."/>
            <person name="Blackwell M."/>
            <person name="Jeffries T.W."/>
            <person name="Grigoriev I.V."/>
        </authorList>
    </citation>
    <scope>NUCLEOTIDE SEQUENCE [LARGE SCALE GENOMIC DNA]</scope>
    <source>
        <strain evidence="14">NRRL Y-17796</strain>
    </source>
</reference>
<dbReference type="PROSITE" id="PS51387">
    <property type="entry name" value="FAD_PCMH"/>
    <property type="match status" value="1"/>
</dbReference>
<dbReference type="InterPro" id="IPR016164">
    <property type="entry name" value="FAD-linked_Oxase-like_C"/>
</dbReference>
<dbReference type="GO" id="GO:0004458">
    <property type="term" value="F:D-lactate dehydrogenase (cytochrome) activity"/>
    <property type="evidence" value="ECO:0007669"/>
    <property type="project" value="UniProtKB-EC"/>
</dbReference>
<dbReference type="GO" id="GO:1903457">
    <property type="term" value="P:lactate catabolic process"/>
    <property type="evidence" value="ECO:0007669"/>
    <property type="project" value="TreeGrafter"/>
</dbReference>
<dbReference type="Gene3D" id="3.30.465.10">
    <property type="match status" value="1"/>
</dbReference>
<dbReference type="EC" id="1.1.2.4" evidence="9"/>
<evidence type="ECO:0000256" key="6">
    <source>
        <dbReference type="ARBA" id="ARBA00022946"/>
    </source>
</evidence>
<evidence type="ECO:0000256" key="3">
    <source>
        <dbReference type="ARBA" id="ARBA00008000"/>
    </source>
</evidence>
<evidence type="ECO:0000256" key="1">
    <source>
        <dbReference type="ARBA" id="ARBA00001974"/>
    </source>
</evidence>
<sequence length="541" mass="58349">MRLYSSVPPPPPSSSSSKSVSLATLAGAVAAACGGTYLLATRLSSPNVRETSLDLDFSRPKYGGPAEVQTAIAEFTQLLGADAVSTDDDDLKRHGYSEWSTWNTDVNPSVIVYPRSTEQVSQIAKICSKHKLPMVPYSGGTSLEGNISAPYGGVCIDMAFMDRILAVHEEDMDAVVQPAVDWMDLNLHLEATGSQLLFGVEPGPSAKIGGMVNTTCSGTSSVRYGPMRDNIINLTAVLADGTVIKTRRRPRKSSAGYSLHHLISGSEGTLAIVTEITVKLHPKPAVTQLALCTFPTLTDATKAASDIIRSGVAVGALEFMNARAMQIVNQSGITPRVWDERPTLIMKFVGTEKGTKEQLSIVDHISKQHNGGNFIYPKTAKEEKELWSARKEIHWCNIALFKGEVPQAWSTDVAVPISRLAEAVDRANEEMDNLGIAGGLLGHVGDGNYHAGIVFEKDDDDTRARIKEFSRRIVQHGLELEGTCTGEHGIGAGKIDYLVDELGPETVAAMRTIKKSLDPHELLNPGKVFDAGLLEKRFASK</sequence>
<evidence type="ECO:0000313" key="13">
    <source>
        <dbReference type="EMBL" id="ODV92215.1"/>
    </source>
</evidence>
<dbReference type="InterPro" id="IPR036318">
    <property type="entry name" value="FAD-bd_PCMH-like_sf"/>
</dbReference>
<dbReference type="InterPro" id="IPR006094">
    <property type="entry name" value="Oxid_FAD_bind_N"/>
</dbReference>
<keyword evidence="14" id="KW-1185">Reference proteome</keyword>
<evidence type="ECO:0000313" key="14">
    <source>
        <dbReference type="Proteomes" id="UP000095023"/>
    </source>
</evidence>
<keyword evidence="8" id="KW-0496">Mitochondrion</keyword>
<dbReference type="GO" id="GO:0071949">
    <property type="term" value="F:FAD binding"/>
    <property type="evidence" value="ECO:0007669"/>
    <property type="project" value="InterPro"/>
</dbReference>
<evidence type="ECO:0000256" key="8">
    <source>
        <dbReference type="ARBA" id="ARBA00023128"/>
    </source>
</evidence>
<evidence type="ECO:0000256" key="5">
    <source>
        <dbReference type="ARBA" id="ARBA00022827"/>
    </source>
</evidence>
<dbReference type="PANTHER" id="PTHR11748">
    <property type="entry name" value="D-LACTATE DEHYDROGENASE"/>
    <property type="match status" value="1"/>
</dbReference>
<evidence type="ECO:0000259" key="12">
    <source>
        <dbReference type="PROSITE" id="PS51387"/>
    </source>
</evidence>
<dbReference type="GO" id="GO:0005739">
    <property type="term" value="C:mitochondrion"/>
    <property type="evidence" value="ECO:0007669"/>
    <property type="project" value="UniProtKB-SubCell"/>
</dbReference>
<evidence type="ECO:0000256" key="11">
    <source>
        <dbReference type="ARBA" id="ARBA00083446"/>
    </source>
</evidence>
<dbReference type="FunFam" id="1.10.45.10:FF:000001">
    <property type="entry name" value="D-lactate dehydrogenase mitochondrial"/>
    <property type="match status" value="1"/>
</dbReference>
<gene>
    <name evidence="13" type="ORF">CANCADRAFT_802</name>
</gene>
<evidence type="ECO:0000256" key="2">
    <source>
        <dbReference type="ARBA" id="ARBA00004173"/>
    </source>
</evidence>
<feature type="domain" description="FAD-binding PCMH-type" evidence="12">
    <location>
        <begin position="104"/>
        <end position="283"/>
    </location>
</feature>
<comment type="catalytic activity">
    <reaction evidence="10">
        <text>(R)-lactate + 2 Fe(III)-[cytochrome c] = 2 Fe(II)-[cytochrome c] + pyruvate + 2 H(+)</text>
        <dbReference type="Rhea" id="RHEA:13521"/>
        <dbReference type="Rhea" id="RHEA-COMP:10350"/>
        <dbReference type="Rhea" id="RHEA-COMP:14399"/>
        <dbReference type="ChEBI" id="CHEBI:15361"/>
        <dbReference type="ChEBI" id="CHEBI:15378"/>
        <dbReference type="ChEBI" id="CHEBI:16004"/>
        <dbReference type="ChEBI" id="CHEBI:29033"/>
        <dbReference type="ChEBI" id="CHEBI:29034"/>
        <dbReference type="EC" id="1.1.2.4"/>
    </reaction>
</comment>
<dbReference type="FunFam" id="3.30.465.10:FF:000014">
    <property type="entry name" value="D-lactate dehydrogenase (Cytochrome), putative"/>
    <property type="match status" value="1"/>
</dbReference>